<evidence type="ECO:0000313" key="3">
    <source>
        <dbReference type="Proteomes" id="UP000723463"/>
    </source>
</evidence>
<sequence length="565" mass="63797">MRWTTQGRYAPMDSTVPQAHVDWLKENIADDYAITMPKFALEFQYFNKNDAEEAYSALISKSFLSRTVKKSLSTKYETWKRNEGDNFWATRVVNISKTRTASELVAGSVSVAKEMIWENSTSTAALPTIQPNDSGDRTEIQSSSFPEGEEVTAEFYDPKNPTLVTGKLASSPKATLTEAELDDIQVRSDARAGKRGRMNSGTPRLVDGEATVNSSKHINSRATSTSSGETITAEELEFPDPTANLEQFVALNQEVEWIVEEEDLIRKFREFRAQNTQDFSLARDGIADMTINSKFRRSLAPNVGRAASRVDPVSNLHEYWPAHYDSVNDVIAEESMKDPVARYIMSIIHSYSHYFSFHDAVPTNINERQGFADLTWCFIRGAMTMTGLETQYLEALITGVQERKNWARNDLIDTKQIGQFADGVTIWEGNQLYLSEASTIHNGKAEKLRQDEFKLARAMKDSWVSQVKATSKHSIPRRGIAVYGSSTFNDETKLWRLDFCGVFRLLHFDTFFIPLKKSEFGKKTREDILRSLTLAMRIKAEVSAREEEAKPVLRLGAPLAPSHIL</sequence>
<proteinExistence type="predicted"/>
<evidence type="ECO:0000256" key="1">
    <source>
        <dbReference type="SAM" id="MobiDB-lite"/>
    </source>
</evidence>
<feature type="region of interest" description="Disordered" evidence="1">
    <location>
        <begin position="125"/>
        <end position="149"/>
    </location>
</feature>
<protein>
    <submittedName>
        <fullName evidence="2">Uncharacterized protein</fullName>
    </submittedName>
</protein>
<reference evidence="2" key="1">
    <citation type="journal article" date="2020" name="Fungal Divers.">
        <title>Resolving the Mortierellaceae phylogeny through synthesis of multi-gene phylogenetics and phylogenomics.</title>
        <authorList>
            <person name="Vandepol N."/>
            <person name="Liber J."/>
            <person name="Desiro A."/>
            <person name="Na H."/>
            <person name="Kennedy M."/>
            <person name="Barry K."/>
            <person name="Grigoriev I.V."/>
            <person name="Miller A.N."/>
            <person name="O'Donnell K."/>
            <person name="Stajich J.E."/>
            <person name="Bonito G."/>
        </authorList>
    </citation>
    <scope>NUCLEOTIDE SEQUENCE</scope>
    <source>
        <strain evidence="2">NRRL 2591</strain>
    </source>
</reference>
<dbReference type="EMBL" id="JAAAXW010000709">
    <property type="protein sequence ID" value="KAF9536453.1"/>
    <property type="molecule type" value="Genomic_DNA"/>
</dbReference>
<evidence type="ECO:0000313" key="2">
    <source>
        <dbReference type="EMBL" id="KAF9536453.1"/>
    </source>
</evidence>
<name>A0A9P6JXB0_9FUNG</name>
<dbReference type="AlphaFoldDB" id="A0A9P6JXB0"/>
<comment type="caution">
    <text evidence="2">The sequence shown here is derived from an EMBL/GenBank/DDBJ whole genome shotgun (WGS) entry which is preliminary data.</text>
</comment>
<accession>A0A9P6JXB0</accession>
<keyword evidence="3" id="KW-1185">Reference proteome</keyword>
<organism evidence="2 3">
    <name type="scientific">Mortierella hygrophila</name>
    <dbReference type="NCBI Taxonomy" id="979708"/>
    <lineage>
        <taxon>Eukaryota</taxon>
        <taxon>Fungi</taxon>
        <taxon>Fungi incertae sedis</taxon>
        <taxon>Mucoromycota</taxon>
        <taxon>Mortierellomycotina</taxon>
        <taxon>Mortierellomycetes</taxon>
        <taxon>Mortierellales</taxon>
        <taxon>Mortierellaceae</taxon>
        <taxon>Mortierella</taxon>
    </lineage>
</organism>
<dbReference type="Proteomes" id="UP000723463">
    <property type="component" value="Unassembled WGS sequence"/>
</dbReference>
<gene>
    <name evidence="2" type="ORF">EC957_010886</name>
</gene>